<gene>
    <name evidence="4" type="ORF">N136_01897</name>
</gene>
<dbReference type="InterPro" id="IPR007168">
    <property type="entry name" value="Phageshock_PspC_N"/>
</dbReference>
<protein>
    <submittedName>
        <fullName evidence="4">PspC domain protein</fullName>
    </submittedName>
</protein>
<evidence type="ECO:0000256" key="2">
    <source>
        <dbReference type="SAM" id="Phobius"/>
    </source>
</evidence>
<feature type="region of interest" description="Disordered" evidence="1">
    <location>
        <begin position="1"/>
        <end position="20"/>
    </location>
</feature>
<evidence type="ECO:0000313" key="5">
    <source>
        <dbReference type="Proteomes" id="UP000016605"/>
    </source>
</evidence>
<feature type="transmembrane region" description="Helical" evidence="2">
    <location>
        <begin position="59"/>
        <end position="86"/>
    </location>
</feature>
<feature type="non-terminal residue" evidence="4">
    <location>
        <position position="138"/>
    </location>
</feature>
<proteinExistence type="predicted"/>
<comment type="caution">
    <text evidence="4">The sequence shown here is derived from an EMBL/GenBank/DDBJ whole genome shotgun (WGS) entry which is preliminary data.</text>
</comment>
<feature type="domain" description="Phage shock protein PspC N-terminal" evidence="3">
    <location>
        <begin position="38"/>
        <end position="88"/>
    </location>
</feature>
<evidence type="ECO:0000256" key="1">
    <source>
        <dbReference type="SAM" id="MobiDB-lite"/>
    </source>
</evidence>
<feature type="transmembrane region" description="Helical" evidence="2">
    <location>
        <begin position="107"/>
        <end position="128"/>
    </location>
</feature>
<keyword evidence="2" id="KW-1133">Transmembrane helix</keyword>
<organism evidence="4 5">
    <name type="scientific">Leifsonia aquatica ATCC 14665</name>
    <dbReference type="NCBI Taxonomy" id="1358026"/>
    <lineage>
        <taxon>Bacteria</taxon>
        <taxon>Bacillati</taxon>
        <taxon>Actinomycetota</taxon>
        <taxon>Actinomycetes</taxon>
        <taxon>Micrococcales</taxon>
        <taxon>Microbacteriaceae</taxon>
        <taxon>Leifsonia</taxon>
    </lineage>
</organism>
<dbReference type="HOGENOM" id="CLU_1859433_0_0_11"/>
<reference evidence="4 5" key="1">
    <citation type="submission" date="2013-08" db="EMBL/GenBank/DDBJ databases">
        <authorList>
            <person name="Weinstock G."/>
            <person name="Sodergren E."/>
            <person name="Wylie T."/>
            <person name="Fulton L."/>
            <person name="Fulton R."/>
            <person name="Fronick C."/>
            <person name="O'Laughlin M."/>
            <person name="Godfrey J."/>
            <person name="Miner T."/>
            <person name="Herter B."/>
            <person name="Appelbaum E."/>
            <person name="Cordes M."/>
            <person name="Lek S."/>
            <person name="Wollam A."/>
            <person name="Pepin K.H."/>
            <person name="Palsikar V.B."/>
            <person name="Mitreva M."/>
            <person name="Wilson R.K."/>
        </authorList>
    </citation>
    <scope>NUCLEOTIDE SEQUENCE [LARGE SCALE GENOMIC DNA]</scope>
    <source>
        <strain evidence="4 5">ATCC 14665</strain>
    </source>
</reference>
<dbReference type="Proteomes" id="UP000016605">
    <property type="component" value="Unassembled WGS sequence"/>
</dbReference>
<dbReference type="OrthoDB" id="7359894at2"/>
<dbReference type="Pfam" id="PF04024">
    <property type="entry name" value="PspC"/>
    <property type="match status" value="1"/>
</dbReference>
<keyword evidence="2" id="KW-0472">Membrane</keyword>
<dbReference type="EMBL" id="AWVQ01000229">
    <property type="protein sequence ID" value="ERK71750.1"/>
    <property type="molecule type" value="Genomic_DNA"/>
</dbReference>
<evidence type="ECO:0000313" key="4">
    <source>
        <dbReference type="EMBL" id="ERK71750.1"/>
    </source>
</evidence>
<evidence type="ECO:0000259" key="3">
    <source>
        <dbReference type="Pfam" id="PF04024"/>
    </source>
</evidence>
<accession>U2R916</accession>
<name>U2R916_LEIAQ</name>
<dbReference type="RefSeq" id="WP_021760941.1">
    <property type="nucleotide sequence ID" value="NZ_KI272097.1"/>
</dbReference>
<dbReference type="AlphaFoldDB" id="U2R916"/>
<sequence length="138" mass="14449">MSQNDSTTTPPPYGGPSTGLSGRGSRFFDWMRSLGVVRADGWVGGVCAGVAYRLGIDPLIVRGIAVVAAVLGAPVLLVYALAWALLPDRDGRIHLQRLFEGDVDAPIVAAGVLIVLSLLPWSSGLGWFGGGVGDDERF</sequence>
<keyword evidence="2" id="KW-0812">Transmembrane</keyword>